<comment type="caution">
    <text evidence="3">The sequence shown here is derived from an EMBL/GenBank/DDBJ whole genome shotgun (WGS) entry which is preliminary data.</text>
</comment>
<name>A0A366EP48_9HYPH</name>
<organism evidence="3 4">
    <name type="scientific">Roseiarcus fermentans</name>
    <dbReference type="NCBI Taxonomy" id="1473586"/>
    <lineage>
        <taxon>Bacteria</taxon>
        <taxon>Pseudomonadati</taxon>
        <taxon>Pseudomonadota</taxon>
        <taxon>Alphaproteobacteria</taxon>
        <taxon>Hyphomicrobiales</taxon>
        <taxon>Roseiarcaceae</taxon>
        <taxon>Roseiarcus</taxon>
    </lineage>
</organism>
<dbReference type="AlphaFoldDB" id="A0A366EP48"/>
<feature type="region of interest" description="Disordered" evidence="1">
    <location>
        <begin position="34"/>
        <end position="63"/>
    </location>
</feature>
<keyword evidence="4" id="KW-1185">Reference proteome</keyword>
<keyword evidence="2" id="KW-0732">Signal</keyword>
<evidence type="ECO:0000313" key="3">
    <source>
        <dbReference type="EMBL" id="RBP04064.1"/>
    </source>
</evidence>
<accession>A0A366EP48</accession>
<gene>
    <name evidence="3" type="ORF">DFR50_14136</name>
</gene>
<protein>
    <submittedName>
        <fullName evidence="3">Uncharacterized protein</fullName>
    </submittedName>
</protein>
<dbReference type="Proteomes" id="UP000253529">
    <property type="component" value="Unassembled WGS sequence"/>
</dbReference>
<feature type="chain" id="PRO_5016851064" evidence="2">
    <location>
        <begin position="26"/>
        <end position="146"/>
    </location>
</feature>
<sequence length="146" mass="14507">MKRFDWTMALAGAALVGLIAGGAQAQTAEPAAPAAAAEPAAAPAASAPAKPAAKKAKKKTAASGGAIAVSVWNSRAADLTELQVAPAGSDAFKKALGKLKAGKKTGARVPKTKDCLIDLHATFADGQVTEASGVDVCTQKVLNLTD</sequence>
<dbReference type="EMBL" id="QNRK01000041">
    <property type="protein sequence ID" value="RBP04064.1"/>
    <property type="molecule type" value="Genomic_DNA"/>
</dbReference>
<proteinExistence type="predicted"/>
<feature type="compositionally biased region" description="Low complexity" evidence="1">
    <location>
        <begin position="34"/>
        <end position="51"/>
    </location>
</feature>
<feature type="signal peptide" evidence="2">
    <location>
        <begin position="1"/>
        <end position="25"/>
    </location>
</feature>
<evidence type="ECO:0000256" key="2">
    <source>
        <dbReference type="SAM" id="SignalP"/>
    </source>
</evidence>
<evidence type="ECO:0000256" key="1">
    <source>
        <dbReference type="SAM" id="MobiDB-lite"/>
    </source>
</evidence>
<dbReference type="RefSeq" id="WP_170153400.1">
    <property type="nucleotide sequence ID" value="NZ_QNRK01000041.1"/>
</dbReference>
<evidence type="ECO:0000313" key="4">
    <source>
        <dbReference type="Proteomes" id="UP000253529"/>
    </source>
</evidence>
<reference evidence="3 4" key="1">
    <citation type="submission" date="2018-06" db="EMBL/GenBank/DDBJ databases">
        <title>Genomic Encyclopedia of Type Strains, Phase IV (KMG-IV): sequencing the most valuable type-strain genomes for metagenomic binning, comparative biology and taxonomic classification.</title>
        <authorList>
            <person name="Goeker M."/>
        </authorList>
    </citation>
    <scope>NUCLEOTIDE SEQUENCE [LARGE SCALE GENOMIC DNA]</scope>
    <source>
        <strain evidence="3 4">DSM 24875</strain>
    </source>
</reference>